<dbReference type="STRING" id="546266.NEIMUCOT_05643"/>
<dbReference type="EMBL" id="ACDX02000013">
    <property type="protein sequence ID" value="EFC87906.1"/>
    <property type="molecule type" value="Genomic_DNA"/>
</dbReference>
<evidence type="ECO:0000313" key="1">
    <source>
        <dbReference type="EMBL" id="EFC87906.1"/>
    </source>
</evidence>
<comment type="caution">
    <text evidence="1">The sequence shown here is derived from an EMBL/GenBank/DDBJ whole genome shotgun (WGS) entry which is preliminary data.</text>
</comment>
<dbReference type="AlphaFoldDB" id="D2ZYD4"/>
<dbReference type="SUPFAM" id="SSF52540">
    <property type="entry name" value="P-loop containing nucleoside triphosphate hydrolases"/>
    <property type="match status" value="1"/>
</dbReference>
<dbReference type="Proteomes" id="UP000003344">
    <property type="component" value="Unassembled WGS sequence"/>
</dbReference>
<sequence length="100" mass="11213">MELKFEELPYQLDAVNAVANLFAGQPNHARTFDLTSQGTGRFVGNGLDLDWETLGRNLNMVQKQNGQLETEIGAHGLNFSLEMETGTGKTYVYLRTIYEL</sequence>
<evidence type="ECO:0000313" key="2">
    <source>
        <dbReference type="Proteomes" id="UP000003344"/>
    </source>
</evidence>
<reference evidence="1 2" key="1">
    <citation type="submission" date="2009-10" db="EMBL/GenBank/DDBJ databases">
        <authorList>
            <person name="Weinstock G."/>
            <person name="Sodergren E."/>
            <person name="Clifton S."/>
            <person name="Fulton L."/>
            <person name="Fulton B."/>
            <person name="Courtney L."/>
            <person name="Fronick C."/>
            <person name="Harrison M."/>
            <person name="Strong C."/>
            <person name="Farmer C."/>
            <person name="Delahaunty K."/>
            <person name="Markovic C."/>
            <person name="Hall O."/>
            <person name="Minx P."/>
            <person name="Tomlinson C."/>
            <person name="Mitreva M."/>
            <person name="Nelson J."/>
            <person name="Hou S."/>
            <person name="Wollam A."/>
            <person name="Pepin K.H."/>
            <person name="Johnson M."/>
            <person name="Bhonagiri V."/>
            <person name="Nash W.E."/>
            <person name="Warren W."/>
            <person name="Chinwalla A."/>
            <person name="Mardis E.R."/>
            <person name="Wilson R.K."/>
        </authorList>
    </citation>
    <scope>NUCLEOTIDE SEQUENCE [LARGE SCALE GENOMIC DNA]</scope>
    <source>
        <strain evidence="2">ATCC 25996 / DSM 4631 / NCTC 10774 / M26</strain>
    </source>
</reference>
<name>D2ZYD4_NEIM2</name>
<dbReference type="eggNOG" id="COG3587">
    <property type="taxonomic scope" value="Bacteria"/>
</dbReference>
<gene>
    <name evidence="1" type="ORF">NEIMUCOT_05643</name>
</gene>
<protein>
    <submittedName>
        <fullName evidence="1">Uncharacterized protein</fullName>
    </submittedName>
</protein>
<accession>D2ZYD4</accession>
<proteinExistence type="predicted"/>
<dbReference type="InterPro" id="IPR027417">
    <property type="entry name" value="P-loop_NTPase"/>
</dbReference>
<organism evidence="1 2">
    <name type="scientific">Neisseria mucosa (strain ATCC 25996 / DSM 4631 / NCTC 10774 / M26)</name>
    <dbReference type="NCBI Taxonomy" id="546266"/>
    <lineage>
        <taxon>Bacteria</taxon>
        <taxon>Pseudomonadati</taxon>
        <taxon>Pseudomonadota</taxon>
        <taxon>Betaproteobacteria</taxon>
        <taxon>Neisseriales</taxon>
        <taxon>Neisseriaceae</taxon>
        <taxon>Neisseria</taxon>
    </lineage>
</organism>